<sequence length="236" mass="24045">MLTGRTAIVTGASSGIGAGVALALSWHGAQRLAQVQAEAAGPTVVVAGDVRETEAPDAAVAAAVDSLGARPDILVHAAGVAINAPLASMPQDALEEVIDINLTSAARYARSVVRSALRQRPSRRTDIVLIGSVVGAGLASRGQTAYAASKAGLRGLSASLALEMAPRDFRVNVVEPGYIKTPLTDSLPADRVEAIKAEVPLGSFGTVDDVVHGVIYLLTSNYTTGSVLTIDGGLTL</sequence>
<dbReference type="Gene3D" id="3.40.50.720">
    <property type="entry name" value="NAD(P)-binding Rossmann-like Domain"/>
    <property type="match status" value="1"/>
</dbReference>
<dbReference type="STRING" id="461836.A0A0L0DA64"/>
<dbReference type="InterPro" id="IPR036291">
    <property type="entry name" value="NAD(P)-bd_dom_sf"/>
</dbReference>
<dbReference type="OrthoDB" id="1888931at2759"/>
<dbReference type="InterPro" id="IPR020904">
    <property type="entry name" value="Sc_DH/Rdtase_CS"/>
</dbReference>
<evidence type="ECO:0000313" key="5">
    <source>
        <dbReference type="Proteomes" id="UP000054408"/>
    </source>
</evidence>
<comment type="similarity">
    <text evidence="1">Belongs to the short-chain dehydrogenases/reductases (SDR) family.</text>
</comment>
<evidence type="ECO:0000259" key="3">
    <source>
        <dbReference type="SMART" id="SM00822"/>
    </source>
</evidence>
<dbReference type="AlphaFoldDB" id="A0A0L0DA64"/>
<dbReference type="Pfam" id="PF13561">
    <property type="entry name" value="adh_short_C2"/>
    <property type="match status" value="1"/>
</dbReference>
<dbReference type="GeneID" id="25564573"/>
<name>A0A0L0DA64_THETB</name>
<evidence type="ECO:0000313" key="4">
    <source>
        <dbReference type="EMBL" id="KNC49115.1"/>
    </source>
</evidence>
<dbReference type="GO" id="GO:0016616">
    <property type="term" value="F:oxidoreductase activity, acting on the CH-OH group of donors, NAD or NADP as acceptor"/>
    <property type="evidence" value="ECO:0007669"/>
    <property type="project" value="TreeGrafter"/>
</dbReference>
<reference evidence="4 5" key="1">
    <citation type="submission" date="2010-05" db="EMBL/GenBank/DDBJ databases">
        <title>The Genome Sequence of Thecamonas trahens ATCC 50062.</title>
        <authorList>
            <consortium name="The Broad Institute Genome Sequencing Platform"/>
            <person name="Russ C."/>
            <person name="Cuomo C."/>
            <person name="Shea T."/>
            <person name="Young S.K."/>
            <person name="Zeng Q."/>
            <person name="Koehrsen M."/>
            <person name="Haas B."/>
            <person name="Borodovsky M."/>
            <person name="Guigo R."/>
            <person name="Alvarado L."/>
            <person name="Berlin A."/>
            <person name="Bochicchio J."/>
            <person name="Borenstein D."/>
            <person name="Chapman S."/>
            <person name="Chen Z."/>
            <person name="Freedman E."/>
            <person name="Gellesch M."/>
            <person name="Goldberg J."/>
            <person name="Griggs A."/>
            <person name="Gujja S."/>
            <person name="Heilman E."/>
            <person name="Heiman D."/>
            <person name="Hepburn T."/>
            <person name="Howarth C."/>
            <person name="Jen D."/>
            <person name="Larson L."/>
            <person name="Mehta T."/>
            <person name="Park D."/>
            <person name="Pearson M."/>
            <person name="Roberts A."/>
            <person name="Saif S."/>
            <person name="Shenoy N."/>
            <person name="Sisk P."/>
            <person name="Stolte C."/>
            <person name="Sykes S."/>
            <person name="Thomson T."/>
            <person name="Walk T."/>
            <person name="White J."/>
            <person name="Yandava C."/>
            <person name="Burger G."/>
            <person name="Gray M.W."/>
            <person name="Holland P.W.H."/>
            <person name="King N."/>
            <person name="Lang F.B.F."/>
            <person name="Roger A.J."/>
            <person name="Ruiz-Trillo I."/>
            <person name="Lander E."/>
            <person name="Nusbaum C."/>
        </authorList>
    </citation>
    <scope>NUCLEOTIDE SEQUENCE [LARGE SCALE GENOMIC DNA]</scope>
    <source>
        <strain evidence="4 5">ATCC 50062</strain>
    </source>
</reference>
<dbReference type="RefSeq" id="XP_013758143.1">
    <property type="nucleotide sequence ID" value="XM_013902689.1"/>
</dbReference>
<dbReference type="PANTHER" id="PTHR42760:SF133">
    <property type="entry name" value="3-OXOACYL-[ACYL-CARRIER-PROTEIN] REDUCTASE"/>
    <property type="match status" value="1"/>
</dbReference>
<dbReference type="PROSITE" id="PS00061">
    <property type="entry name" value="ADH_SHORT"/>
    <property type="match status" value="1"/>
</dbReference>
<protein>
    <submittedName>
        <fullName evidence="4">3-oxoacyl-[acyl-carrier-protein] reductase</fullName>
    </submittedName>
</protein>
<dbReference type="EMBL" id="GL349453">
    <property type="protein sequence ID" value="KNC49115.1"/>
    <property type="molecule type" value="Genomic_DNA"/>
</dbReference>
<dbReference type="InterPro" id="IPR002347">
    <property type="entry name" value="SDR_fam"/>
</dbReference>
<dbReference type="PANTHER" id="PTHR42760">
    <property type="entry name" value="SHORT-CHAIN DEHYDROGENASES/REDUCTASES FAMILY MEMBER"/>
    <property type="match status" value="1"/>
</dbReference>
<organism evidence="4 5">
    <name type="scientific">Thecamonas trahens ATCC 50062</name>
    <dbReference type="NCBI Taxonomy" id="461836"/>
    <lineage>
        <taxon>Eukaryota</taxon>
        <taxon>Apusozoa</taxon>
        <taxon>Apusomonadida</taxon>
        <taxon>Apusomonadidae</taxon>
        <taxon>Thecamonas</taxon>
    </lineage>
</organism>
<proteinExistence type="inferred from homology"/>
<gene>
    <name evidence="4" type="ORF">AMSG_05085</name>
</gene>
<dbReference type="eggNOG" id="KOG1200">
    <property type="taxonomic scope" value="Eukaryota"/>
</dbReference>
<dbReference type="Proteomes" id="UP000054408">
    <property type="component" value="Unassembled WGS sequence"/>
</dbReference>
<evidence type="ECO:0000256" key="1">
    <source>
        <dbReference type="ARBA" id="ARBA00006484"/>
    </source>
</evidence>
<dbReference type="PRINTS" id="PR00080">
    <property type="entry name" value="SDRFAMILY"/>
</dbReference>
<dbReference type="SMART" id="SM00822">
    <property type="entry name" value="PKS_KR"/>
    <property type="match status" value="1"/>
</dbReference>
<dbReference type="OMA" id="PISCRIG"/>
<accession>A0A0L0DA64</accession>
<evidence type="ECO:0000256" key="2">
    <source>
        <dbReference type="ARBA" id="ARBA00023002"/>
    </source>
</evidence>
<dbReference type="InterPro" id="IPR057326">
    <property type="entry name" value="KR_dom"/>
</dbReference>
<keyword evidence="2" id="KW-0560">Oxidoreductase</keyword>
<keyword evidence="5" id="KW-1185">Reference proteome</keyword>
<dbReference type="SUPFAM" id="SSF51735">
    <property type="entry name" value="NAD(P)-binding Rossmann-fold domains"/>
    <property type="match status" value="1"/>
</dbReference>
<feature type="domain" description="Ketoreductase" evidence="3">
    <location>
        <begin position="5"/>
        <end position="182"/>
    </location>
</feature>
<dbReference type="PRINTS" id="PR00081">
    <property type="entry name" value="GDHRDH"/>
</dbReference>